<dbReference type="InterPro" id="IPR004265">
    <property type="entry name" value="Dirigent"/>
</dbReference>
<dbReference type="PANTHER" id="PTHR46215">
    <property type="entry name" value="DIRIGENT PROTEIN 24-RELATED"/>
    <property type="match status" value="1"/>
</dbReference>
<keyword evidence="3 4" id="KW-0964">Secreted</keyword>
<dbReference type="PANTHER" id="PTHR46215:SF17">
    <property type="entry name" value="DIRIGENT PROTEIN"/>
    <property type="match status" value="1"/>
</dbReference>
<organism evidence="5 6">
    <name type="scientific">Tripterygium wilfordii</name>
    <name type="common">Thunder God vine</name>
    <dbReference type="NCBI Taxonomy" id="458696"/>
    <lineage>
        <taxon>Eukaryota</taxon>
        <taxon>Viridiplantae</taxon>
        <taxon>Streptophyta</taxon>
        <taxon>Embryophyta</taxon>
        <taxon>Tracheophyta</taxon>
        <taxon>Spermatophyta</taxon>
        <taxon>Magnoliopsida</taxon>
        <taxon>eudicotyledons</taxon>
        <taxon>Gunneridae</taxon>
        <taxon>Pentapetalae</taxon>
        <taxon>rosids</taxon>
        <taxon>fabids</taxon>
        <taxon>Celastrales</taxon>
        <taxon>Celastraceae</taxon>
        <taxon>Tripterygium</taxon>
    </lineage>
</organism>
<dbReference type="GO" id="GO:0048046">
    <property type="term" value="C:apoplast"/>
    <property type="evidence" value="ECO:0007669"/>
    <property type="project" value="UniProtKB-SubCell"/>
</dbReference>
<comment type="function">
    <text evidence="4">Dirigent proteins impart stereoselectivity on the phenoxy radical-coupling reaction, yielding optically active lignans from two molecules of coniferyl alcohol in the biosynthesis of lignans, flavonolignans, and alkaloids and thus plays a central role in plant secondary metabolism.</text>
</comment>
<evidence type="ECO:0000256" key="4">
    <source>
        <dbReference type="RuleBase" id="RU363099"/>
    </source>
</evidence>
<dbReference type="AlphaFoldDB" id="A0A7J7D8K6"/>
<keyword evidence="4" id="KW-0052">Apoplast</keyword>
<dbReference type="GO" id="GO:0009699">
    <property type="term" value="P:phenylpropanoid biosynthetic process"/>
    <property type="evidence" value="ECO:0007669"/>
    <property type="project" value="UniProtKB-ARBA"/>
</dbReference>
<gene>
    <name evidence="5" type="ORF">HS088_TW09G00695</name>
</gene>
<proteinExistence type="inferred from homology"/>
<comment type="subcellular location">
    <subcellularLocation>
        <location evidence="4">Secreted</location>
        <location evidence="4">Extracellular space</location>
        <location evidence="4">Apoplast</location>
    </subcellularLocation>
</comment>
<evidence type="ECO:0000313" key="6">
    <source>
        <dbReference type="Proteomes" id="UP000593562"/>
    </source>
</evidence>
<evidence type="ECO:0000313" key="5">
    <source>
        <dbReference type="EMBL" id="KAF5742644.1"/>
    </source>
</evidence>
<comment type="similarity">
    <text evidence="1 4">Belongs to the plant dirigent protein family.</text>
</comment>
<accession>A0A7J7D8K6</accession>
<dbReference type="Pfam" id="PF03018">
    <property type="entry name" value="Dirigent"/>
    <property type="match status" value="1"/>
</dbReference>
<dbReference type="InterPro" id="IPR044859">
    <property type="entry name" value="Allene_oxi_cyc_Dirigent"/>
</dbReference>
<comment type="subunit">
    <text evidence="2 4">Homodimer.</text>
</comment>
<name>A0A7J7D8K6_TRIWF</name>
<dbReference type="InParanoid" id="A0A7J7D8K6"/>
<evidence type="ECO:0000256" key="3">
    <source>
        <dbReference type="ARBA" id="ARBA00022525"/>
    </source>
</evidence>
<protein>
    <recommendedName>
        <fullName evidence="4">Dirigent protein</fullName>
    </recommendedName>
</protein>
<dbReference type="EMBL" id="JAAARO010000009">
    <property type="protein sequence ID" value="KAF5742644.1"/>
    <property type="molecule type" value="Genomic_DNA"/>
</dbReference>
<evidence type="ECO:0000256" key="2">
    <source>
        <dbReference type="ARBA" id="ARBA00011738"/>
    </source>
</evidence>
<sequence>MGTAQGLYVASSEDGSSHMMALSTNFGNHASQDGLRFFGVHRLDAPESHIAVIGGTGKYHGANGYAIVKVLDLGSHDAADVAREANTVLPLNIYLS</sequence>
<keyword evidence="6" id="KW-1185">Reference proteome</keyword>
<comment type="caution">
    <text evidence="5">The sequence shown here is derived from an EMBL/GenBank/DDBJ whole genome shotgun (WGS) entry which is preliminary data.</text>
</comment>
<evidence type="ECO:0000256" key="1">
    <source>
        <dbReference type="ARBA" id="ARBA00010746"/>
    </source>
</evidence>
<reference evidence="5 6" key="1">
    <citation type="journal article" date="2020" name="Nat. Commun.">
        <title>Genome of Tripterygium wilfordii and identification of cytochrome P450 involved in triptolide biosynthesis.</title>
        <authorList>
            <person name="Tu L."/>
            <person name="Su P."/>
            <person name="Zhang Z."/>
            <person name="Gao L."/>
            <person name="Wang J."/>
            <person name="Hu T."/>
            <person name="Zhou J."/>
            <person name="Zhang Y."/>
            <person name="Zhao Y."/>
            <person name="Liu Y."/>
            <person name="Song Y."/>
            <person name="Tong Y."/>
            <person name="Lu Y."/>
            <person name="Yang J."/>
            <person name="Xu C."/>
            <person name="Jia M."/>
            <person name="Peters R.J."/>
            <person name="Huang L."/>
            <person name="Gao W."/>
        </authorList>
    </citation>
    <scope>NUCLEOTIDE SEQUENCE [LARGE SCALE GENOMIC DNA]</scope>
    <source>
        <strain evidence="6">cv. XIE 37</strain>
        <tissue evidence="5">Leaf</tissue>
    </source>
</reference>
<dbReference type="Gene3D" id="2.40.480.10">
    <property type="entry name" value="Allene oxide cyclase-like"/>
    <property type="match status" value="1"/>
</dbReference>
<dbReference type="Proteomes" id="UP000593562">
    <property type="component" value="Unassembled WGS sequence"/>
</dbReference>